<name>A0A382CME5_9ZZZZ</name>
<proteinExistence type="predicted"/>
<evidence type="ECO:0000313" key="1">
    <source>
        <dbReference type="EMBL" id="SVB27245.1"/>
    </source>
</evidence>
<organism evidence="1">
    <name type="scientific">marine metagenome</name>
    <dbReference type="NCBI Taxonomy" id="408172"/>
    <lineage>
        <taxon>unclassified sequences</taxon>
        <taxon>metagenomes</taxon>
        <taxon>ecological metagenomes</taxon>
    </lineage>
</organism>
<sequence>MLNLLNKKAKKNTYYPFKTKGVKGIYTSSAQLQTDKKKFSCA</sequence>
<dbReference type="EMBL" id="UINC01035205">
    <property type="protein sequence ID" value="SVB27245.1"/>
    <property type="molecule type" value="Genomic_DNA"/>
</dbReference>
<dbReference type="AlphaFoldDB" id="A0A382CME5"/>
<gene>
    <name evidence="1" type="ORF">METZ01_LOCUS180099</name>
</gene>
<accession>A0A382CME5</accession>
<protein>
    <submittedName>
        <fullName evidence="1">Uncharacterized protein</fullName>
    </submittedName>
</protein>
<reference evidence="1" key="1">
    <citation type="submission" date="2018-05" db="EMBL/GenBank/DDBJ databases">
        <authorList>
            <person name="Lanie J.A."/>
            <person name="Ng W.-L."/>
            <person name="Kazmierczak K.M."/>
            <person name="Andrzejewski T.M."/>
            <person name="Davidsen T.M."/>
            <person name="Wayne K.J."/>
            <person name="Tettelin H."/>
            <person name="Glass J.I."/>
            <person name="Rusch D."/>
            <person name="Podicherti R."/>
            <person name="Tsui H.-C.T."/>
            <person name="Winkler M.E."/>
        </authorList>
    </citation>
    <scope>NUCLEOTIDE SEQUENCE</scope>
</reference>